<evidence type="ECO:0000256" key="1">
    <source>
        <dbReference type="SAM" id="MobiDB-lite"/>
    </source>
</evidence>
<reference evidence="2 3" key="1">
    <citation type="journal article" date="2022" name="Nat. Ecol. Evol.">
        <title>A masculinizing supergene underlies an exaggerated male reproductive morph in a spider.</title>
        <authorList>
            <person name="Hendrickx F."/>
            <person name="De Corte Z."/>
            <person name="Sonet G."/>
            <person name="Van Belleghem S.M."/>
            <person name="Kostlbacher S."/>
            <person name="Vangestel C."/>
        </authorList>
    </citation>
    <scope>NUCLEOTIDE SEQUENCE [LARGE SCALE GENOMIC DNA]</scope>
    <source>
        <strain evidence="2">W744_W776</strain>
    </source>
</reference>
<dbReference type="AlphaFoldDB" id="A0AAV6TEV4"/>
<proteinExistence type="predicted"/>
<protein>
    <submittedName>
        <fullName evidence="2">Uncharacterized protein</fullName>
    </submittedName>
</protein>
<name>A0AAV6TEV4_9ARAC</name>
<dbReference type="EMBL" id="JAFNEN010006164">
    <property type="protein sequence ID" value="KAG8156227.1"/>
    <property type="molecule type" value="Genomic_DNA"/>
</dbReference>
<evidence type="ECO:0000313" key="2">
    <source>
        <dbReference type="EMBL" id="KAG8156227.1"/>
    </source>
</evidence>
<feature type="non-terminal residue" evidence="2">
    <location>
        <position position="1"/>
    </location>
</feature>
<evidence type="ECO:0000313" key="3">
    <source>
        <dbReference type="Proteomes" id="UP000827092"/>
    </source>
</evidence>
<comment type="caution">
    <text evidence="2">The sequence shown here is derived from an EMBL/GenBank/DDBJ whole genome shotgun (WGS) entry which is preliminary data.</text>
</comment>
<gene>
    <name evidence="2" type="ORF">JTE90_023963</name>
</gene>
<organism evidence="2 3">
    <name type="scientific">Oedothorax gibbosus</name>
    <dbReference type="NCBI Taxonomy" id="931172"/>
    <lineage>
        <taxon>Eukaryota</taxon>
        <taxon>Metazoa</taxon>
        <taxon>Ecdysozoa</taxon>
        <taxon>Arthropoda</taxon>
        <taxon>Chelicerata</taxon>
        <taxon>Arachnida</taxon>
        <taxon>Araneae</taxon>
        <taxon>Araneomorphae</taxon>
        <taxon>Entelegynae</taxon>
        <taxon>Araneoidea</taxon>
        <taxon>Linyphiidae</taxon>
        <taxon>Erigoninae</taxon>
        <taxon>Oedothorax</taxon>
    </lineage>
</organism>
<sequence>RRHGTPSWASCSALRTSPPGTPGTRQILIACRISISKRQHHLLMRWATLVLLKGPACVPGD</sequence>
<dbReference type="Proteomes" id="UP000827092">
    <property type="component" value="Unassembled WGS sequence"/>
</dbReference>
<feature type="region of interest" description="Disordered" evidence="1">
    <location>
        <begin position="1"/>
        <end position="21"/>
    </location>
</feature>
<keyword evidence="3" id="KW-1185">Reference proteome</keyword>
<accession>A0AAV6TEV4</accession>